<protein>
    <submittedName>
        <fullName evidence="1">Uncharacterized protein</fullName>
    </submittedName>
</protein>
<keyword evidence="2" id="KW-1185">Reference proteome</keyword>
<evidence type="ECO:0000313" key="2">
    <source>
        <dbReference type="Proteomes" id="UP000611554"/>
    </source>
</evidence>
<accession>A0ABQ2QLX9</accession>
<sequence>MSIPMGPSDLFAVSGIQTTYHGNVRRAVITYPDGVETELRFPLPIRRDEAVTAPMPPGDAYMIRMITEEEEEDGRVYGYVAYWSPSVEEVSK</sequence>
<dbReference type="RefSeq" id="WP_189245419.1">
    <property type="nucleotide sequence ID" value="NZ_BMQJ01000002.1"/>
</dbReference>
<gene>
    <name evidence="1" type="ORF">GCM10010140_12010</name>
</gene>
<name>A0ABQ2QLX9_9ACTN</name>
<organism evidence="1 2">
    <name type="scientific">Streptosporangium pseudovulgare</name>
    <dbReference type="NCBI Taxonomy" id="35765"/>
    <lineage>
        <taxon>Bacteria</taxon>
        <taxon>Bacillati</taxon>
        <taxon>Actinomycetota</taxon>
        <taxon>Actinomycetes</taxon>
        <taxon>Streptosporangiales</taxon>
        <taxon>Streptosporangiaceae</taxon>
        <taxon>Streptosporangium</taxon>
    </lineage>
</organism>
<reference evidence="2" key="1">
    <citation type="journal article" date="2019" name="Int. J. Syst. Evol. Microbiol.">
        <title>The Global Catalogue of Microorganisms (GCM) 10K type strain sequencing project: providing services to taxonomists for standard genome sequencing and annotation.</title>
        <authorList>
            <consortium name="The Broad Institute Genomics Platform"/>
            <consortium name="The Broad Institute Genome Sequencing Center for Infectious Disease"/>
            <person name="Wu L."/>
            <person name="Ma J."/>
        </authorList>
    </citation>
    <scope>NUCLEOTIDE SEQUENCE [LARGE SCALE GENOMIC DNA]</scope>
    <source>
        <strain evidence="2">JCM 3115</strain>
    </source>
</reference>
<comment type="caution">
    <text evidence="1">The sequence shown here is derived from an EMBL/GenBank/DDBJ whole genome shotgun (WGS) entry which is preliminary data.</text>
</comment>
<proteinExistence type="predicted"/>
<dbReference type="EMBL" id="BMQJ01000002">
    <property type="protein sequence ID" value="GGP84500.1"/>
    <property type="molecule type" value="Genomic_DNA"/>
</dbReference>
<dbReference type="Proteomes" id="UP000611554">
    <property type="component" value="Unassembled WGS sequence"/>
</dbReference>
<evidence type="ECO:0000313" key="1">
    <source>
        <dbReference type="EMBL" id="GGP84500.1"/>
    </source>
</evidence>